<reference evidence="4" key="1">
    <citation type="journal article" date="2019" name="Int. J. Syst. Evol. Microbiol.">
        <title>The Global Catalogue of Microorganisms (GCM) 10K type strain sequencing project: providing services to taxonomists for standard genome sequencing and annotation.</title>
        <authorList>
            <consortium name="The Broad Institute Genomics Platform"/>
            <consortium name="The Broad Institute Genome Sequencing Center for Infectious Disease"/>
            <person name="Wu L."/>
            <person name="Ma J."/>
        </authorList>
    </citation>
    <scope>NUCLEOTIDE SEQUENCE [LARGE SCALE GENOMIC DNA]</scope>
    <source>
        <strain evidence="4">TISTR 1514</strain>
    </source>
</reference>
<evidence type="ECO:0000256" key="1">
    <source>
        <dbReference type="SAM" id="MobiDB-lite"/>
    </source>
</evidence>
<protein>
    <submittedName>
        <fullName evidence="3">MarR family winged helix-turn-helix transcriptional regulator</fullName>
    </submittedName>
</protein>
<evidence type="ECO:0000313" key="4">
    <source>
        <dbReference type="Proteomes" id="UP001597492"/>
    </source>
</evidence>
<dbReference type="InterPro" id="IPR000835">
    <property type="entry name" value="HTH_MarR-typ"/>
</dbReference>
<sequence length="193" mass="21098">MAERGCGAEQESKWLSADERAAWMRLFGTLQLLPGALDSHMRKHAGLTLTEYYALAMLSDTPDRRLQTKQLAVFTNTTLSRLSRVISGLESEQLVVRVPNEHDGRATDIELTDAGLERLRASAPDHVAFVRQMVFEPLGAAGVGELHRSMDAILGALDPNQDLLRDPLELAEASAPTSDPDPDNGHRGSLSDQ</sequence>
<accession>A0ABW5V177</accession>
<dbReference type="PROSITE" id="PS50995">
    <property type="entry name" value="HTH_MARR_2"/>
    <property type="match status" value="1"/>
</dbReference>
<dbReference type="InterPro" id="IPR036388">
    <property type="entry name" value="WH-like_DNA-bd_sf"/>
</dbReference>
<feature type="domain" description="HTH marR-type" evidence="2">
    <location>
        <begin position="23"/>
        <end position="155"/>
    </location>
</feature>
<proteinExistence type="predicted"/>
<dbReference type="InterPro" id="IPR036390">
    <property type="entry name" value="WH_DNA-bd_sf"/>
</dbReference>
<comment type="caution">
    <text evidence="3">The sequence shown here is derived from an EMBL/GenBank/DDBJ whole genome shotgun (WGS) entry which is preliminary data.</text>
</comment>
<dbReference type="PANTHER" id="PTHR33164:SF99">
    <property type="entry name" value="MARR FAMILY REGULATORY PROTEIN"/>
    <property type="match status" value="1"/>
</dbReference>
<evidence type="ECO:0000259" key="2">
    <source>
        <dbReference type="PROSITE" id="PS50995"/>
    </source>
</evidence>
<dbReference type="RefSeq" id="WP_083919512.1">
    <property type="nucleotide sequence ID" value="NZ_JBHUNE010000006.1"/>
</dbReference>
<feature type="region of interest" description="Disordered" evidence="1">
    <location>
        <begin position="165"/>
        <end position="193"/>
    </location>
</feature>
<dbReference type="PANTHER" id="PTHR33164">
    <property type="entry name" value="TRANSCRIPTIONAL REGULATOR, MARR FAMILY"/>
    <property type="match status" value="1"/>
</dbReference>
<dbReference type="Pfam" id="PF12802">
    <property type="entry name" value="MarR_2"/>
    <property type="match status" value="1"/>
</dbReference>
<organism evidence="3 4">
    <name type="scientific">Gulosibacter faecalis</name>
    <dbReference type="NCBI Taxonomy" id="272240"/>
    <lineage>
        <taxon>Bacteria</taxon>
        <taxon>Bacillati</taxon>
        <taxon>Actinomycetota</taxon>
        <taxon>Actinomycetes</taxon>
        <taxon>Micrococcales</taxon>
        <taxon>Microbacteriaceae</taxon>
        <taxon>Gulosibacter</taxon>
    </lineage>
</organism>
<evidence type="ECO:0000313" key="3">
    <source>
        <dbReference type="EMBL" id="MFD2758437.1"/>
    </source>
</evidence>
<keyword evidence="4" id="KW-1185">Reference proteome</keyword>
<gene>
    <name evidence="3" type="ORF">ACFSW7_08600</name>
</gene>
<dbReference type="SUPFAM" id="SSF46785">
    <property type="entry name" value="Winged helix' DNA-binding domain"/>
    <property type="match status" value="1"/>
</dbReference>
<dbReference type="InterPro" id="IPR039422">
    <property type="entry name" value="MarR/SlyA-like"/>
</dbReference>
<dbReference type="Proteomes" id="UP001597492">
    <property type="component" value="Unassembled WGS sequence"/>
</dbReference>
<dbReference type="EMBL" id="JBHUNE010000006">
    <property type="protein sequence ID" value="MFD2758437.1"/>
    <property type="molecule type" value="Genomic_DNA"/>
</dbReference>
<name>A0ABW5V177_9MICO</name>
<dbReference type="Gene3D" id="1.10.10.10">
    <property type="entry name" value="Winged helix-like DNA-binding domain superfamily/Winged helix DNA-binding domain"/>
    <property type="match status" value="1"/>
</dbReference>
<dbReference type="SMART" id="SM00347">
    <property type="entry name" value="HTH_MARR"/>
    <property type="match status" value="1"/>
</dbReference>